<dbReference type="InterPro" id="IPR045162">
    <property type="entry name" value="Vps15-like"/>
</dbReference>
<keyword evidence="3" id="KW-0723">Serine/threonine-protein kinase</keyword>
<evidence type="ECO:0000256" key="9">
    <source>
        <dbReference type="ARBA" id="ARBA00022840"/>
    </source>
</evidence>
<dbReference type="Proteomes" id="UP000694888">
    <property type="component" value="Unplaced"/>
</dbReference>
<evidence type="ECO:0000256" key="7">
    <source>
        <dbReference type="ARBA" id="ARBA00022741"/>
    </source>
</evidence>
<dbReference type="InterPro" id="IPR000719">
    <property type="entry name" value="Prot_kinase_dom"/>
</dbReference>
<feature type="domain" description="Protein kinase" evidence="13">
    <location>
        <begin position="26"/>
        <end position="320"/>
    </location>
</feature>
<dbReference type="PANTHER" id="PTHR17583:SF0">
    <property type="entry name" value="PHOSPHOINOSITIDE 3-KINASE REGULATORY SUBUNIT 4"/>
    <property type="match status" value="1"/>
</dbReference>
<dbReference type="RefSeq" id="XP_012944552.1">
    <property type="nucleotide sequence ID" value="XM_013089098.2"/>
</dbReference>
<dbReference type="PROSITE" id="PS50082">
    <property type="entry name" value="WD_REPEATS_2"/>
    <property type="match status" value="2"/>
</dbReference>
<dbReference type="InterPro" id="IPR036322">
    <property type="entry name" value="WD40_repeat_dom_sf"/>
</dbReference>
<keyword evidence="9" id="KW-0067">ATP-binding</keyword>
<evidence type="ECO:0000313" key="15">
    <source>
        <dbReference type="RefSeq" id="XP_012944552.1"/>
    </source>
</evidence>
<feature type="compositionally biased region" description="Basic and acidic residues" evidence="12">
    <location>
        <begin position="1342"/>
        <end position="1359"/>
    </location>
</feature>
<dbReference type="Pfam" id="PF00069">
    <property type="entry name" value="Pkinase"/>
    <property type="match status" value="1"/>
</dbReference>
<dbReference type="InterPro" id="IPR011989">
    <property type="entry name" value="ARM-like"/>
</dbReference>
<keyword evidence="7" id="KW-0547">Nucleotide-binding</keyword>
<evidence type="ECO:0000256" key="12">
    <source>
        <dbReference type="SAM" id="MobiDB-lite"/>
    </source>
</evidence>
<feature type="repeat" description="WD" evidence="11">
    <location>
        <begin position="1365"/>
        <end position="1398"/>
    </location>
</feature>
<evidence type="ECO:0000256" key="11">
    <source>
        <dbReference type="PROSITE-ProRule" id="PRU00221"/>
    </source>
</evidence>
<evidence type="ECO:0000256" key="2">
    <source>
        <dbReference type="ARBA" id="ARBA00012513"/>
    </source>
</evidence>
<dbReference type="InterPro" id="IPR055231">
    <property type="entry name" value="2AA_helical"/>
</dbReference>
<dbReference type="PROSITE" id="PS50011">
    <property type="entry name" value="PROTEIN_KINASE_DOM"/>
    <property type="match status" value="1"/>
</dbReference>
<gene>
    <name evidence="15" type="primary">LOC101857751</name>
</gene>
<dbReference type="InterPro" id="IPR021133">
    <property type="entry name" value="HEAT_type_2"/>
</dbReference>
<keyword evidence="4 11" id="KW-0853">WD repeat</keyword>
<dbReference type="SUPFAM" id="SSF48371">
    <property type="entry name" value="ARM repeat"/>
    <property type="match status" value="1"/>
</dbReference>
<comment type="subcellular location">
    <subcellularLocation>
        <location evidence="1">Cytoplasmic vesicle</location>
        <location evidence="1">Autophagosome</location>
    </subcellularLocation>
</comment>
<proteinExistence type="predicted"/>
<dbReference type="InterPro" id="IPR016024">
    <property type="entry name" value="ARM-type_fold"/>
</dbReference>
<dbReference type="GeneID" id="101857751"/>
<dbReference type="SUPFAM" id="SSF56112">
    <property type="entry name" value="Protein kinase-like (PK-like)"/>
    <property type="match status" value="1"/>
</dbReference>
<accession>A0ABM1ABJ8</accession>
<reference evidence="15" key="1">
    <citation type="submission" date="2025-08" db="UniProtKB">
        <authorList>
            <consortium name="RefSeq"/>
        </authorList>
    </citation>
    <scope>IDENTIFICATION</scope>
</reference>
<dbReference type="InterPro" id="IPR011009">
    <property type="entry name" value="Kinase-like_dom_sf"/>
</dbReference>
<dbReference type="PROSITE" id="PS50077">
    <property type="entry name" value="HEAT_REPEAT"/>
    <property type="match status" value="2"/>
</dbReference>
<dbReference type="PROSITE" id="PS50294">
    <property type="entry name" value="WD_REPEATS_REGION"/>
    <property type="match status" value="2"/>
</dbReference>
<dbReference type="PANTHER" id="PTHR17583">
    <property type="entry name" value="PHOSPHOINOSITIDE 3-KINASE REGULATORY SUBUNIT 4"/>
    <property type="match status" value="1"/>
</dbReference>
<evidence type="ECO:0000256" key="3">
    <source>
        <dbReference type="ARBA" id="ARBA00022527"/>
    </source>
</evidence>
<keyword evidence="6" id="KW-0677">Repeat</keyword>
<feature type="repeat" description="HEAT" evidence="10">
    <location>
        <begin position="406"/>
        <end position="438"/>
    </location>
</feature>
<feature type="repeat" description="WD" evidence="11">
    <location>
        <begin position="1026"/>
        <end position="1058"/>
    </location>
</feature>
<feature type="compositionally biased region" description="Low complexity" evidence="12">
    <location>
        <begin position="890"/>
        <end position="905"/>
    </location>
</feature>
<sequence>MGNQLTGEAPVVIYPVEHYLTDLAYYEYDCSLGSTRFFKVARAKCREGLVVVRIFVIQDPTMPLPLKEHQEKLDAIYKSLNGLPNCLPFQKHVKLDRAAILIRQYVKYNLYDRLSTRPFLTLIEKKWIAFQLLCALNQCHKVKVCHGDIKAENILITSWNWVLLTDFASFKPTSLPYDNPADFSYFFDTSRRRVCYIAPERLVGKPPSESNWESGGSGLEESQAPRVYRELTPAMDIFSAGCVITEMFCDGVAPFDLSQLLNYSCKNYSPWKLIEAIPDNSVKELVEQMIQRKPELRLSAEEYLIKQRGKAFPEFFYTFFKAYCQHFSSLLPSDDKILLLNRDMDELLSHMEVDERREKNDKLVLIISLVASVARDLHFSSFRLMALKLFLKLSHHVTADIILDRILPFVLNFAQDPLPEVRAATIRTVTSCVKNLKSVPRNDANVFQDYIIPALSPLLSDDVLQVRLTFAENIAQLADTAVKYLDMAQAQEIREVIVQLKDQQKDKSHISDTVVNVKKSPEELKPEIHQVESNYDTELQQLKDLIHQKIFQLLSDPNHSVKMTLMANGMDKLCLFFGRQKANDILLSHIVTFLNVKDDWRLRACFFKTVVDVTMYVGWQCSEVLLPLLQQGLNDTEEFVITEDLHALKQLTNHRLLNKNMMQTLVCDALPLLAHPGAWVRQAAVGFTTAVAQAYDISDIFCKLVPHVEPFLTRKALQLRRPEVVLDALNSPLSRDMFDCLLRSAQLDSVFEVMAKQAYIRSISRQPRSGYPELDQQLAQVFRKLTSLGLNDKSEEKLLAMKDFLLRLHKNRAGSIEAFHQSPTKSHPGNVNISAFGRNVTRRHADLQKNRDPVAETQSTPSGRKKVKKQESVSMNPEWKKMFGSDDPDPGSLSSSPRSLASTASVLDRTSVDTALQAVASANLPPASPGPSSGASHSESLSQSLLSVDSFQKSVSSAGSGDKSSAQKPVVTRYAKCKWELRDLVHHRRAQFEDDILSTDAISGMAWDAHRPADSWRPKGVLVAHLQEHRAAINRLSVSHDHRLFASCSNDGTVRIWESGKLEGKTAANRSKVSLNKQGGKIKSVAFLERSSAVACASDNNSIKVYRLDSGAVQSDTSISVDHDTYGQIMDMAHFDAGAQSVLTYATVSGHMFGWDLRAPGPAWTLRNDPRDGLITSFAVNQSQSWLAVGTYSSTLVCWDMRFRMPINRIHHPSGRRVRRVAMHPSEQSWLVASFNWHSEVSMWDAETRQRQKTLWPSRSPPLTYTKQNKSQEEEGVCGLYVGSTESKPFVLTGGTDMRLRFWDLSYPAHSVCFSDSMEDARNSFNYRSQLMEGSEVIQEQENQREPLDKSENDREMHTMHSAPPPAHQDTVSDITLCHSTQTLVISAARNGHIKVWK</sequence>
<evidence type="ECO:0000256" key="5">
    <source>
        <dbReference type="ARBA" id="ARBA00022679"/>
    </source>
</evidence>
<dbReference type="Gene3D" id="2.130.10.10">
    <property type="entry name" value="YVTN repeat-like/Quinoprotein amine dehydrogenase"/>
    <property type="match status" value="2"/>
</dbReference>
<dbReference type="SMART" id="SM00220">
    <property type="entry name" value="S_TKc"/>
    <property type="match status" value="1"/>
</dbReference>
<evidence type="ECO:0000313" key="14">
    <source>
        <dbReference type="Proteomes" id="UP000694888"/>
    </source>
</evidence>
<evidence type="ECO:0000256" key="6">
    <source>
        <dbReference type="ARBA" id="ARBA00022737"/>
    </source>
</evidence>
<name>A0ABM1ABJ8_APLCA</name>
<dbReference type="EC" id="2.7.11.1" evidence="2"/>
<dbReference type="InterPro" id="IPR001680">
    <property type="entry name" value="WD40_rpt"/>
</dbReference>
<dbReference type="Gene3D" id="1.25.10.10">
    <property type="entry name" value="Leucine-rich Repeat Variant"/>
    <property type="match status" value="1"/>
</dbReference>
<feature type="region of interest" description="Disordered" evidence="12">
    <location>
        <begin position="843"/>
        <end position="906"/>
    </location>
</feature>
<dbReference type="InterPro" id="IPR015943">
    <property type="entry name" value="WD40/YVTN_repeat-like_dom_sf"/>
</dbReference>
<feature type="region of interest" description="Disordered" evidence="12">
    <location>
        <begin position="1334"/>
        <end position="1369"/>
    </location>
</feature>
<protein>
    <recommendedName>
        <fullName evidence="2">non-specific serine/threonine protein kinase</fullName>
        <ecNumber evidence="2">2.7.11.1</ecNumber>
    </recommendedName>
</protein>
<dbReference type="SMART" id="SM00320">
    <property type="entry name" value="WD40"/>
    <property type="match status" value="6"/>
</dbReference>
<dbReference type="SUPFAM" id="SSF50978">
    <property type="entry name" value="WD40 repeat-like"/>
    <property type="match status" value="1"/>
</dbReference>
<dbReference type="CDD" id="cd13980">
    <property type="entry name" value="STKc_Vps15"/>
    <property type="match status" value="1"/>
</dbReference>
<evidence type="ECO:0000256" key="8">
    <source>
        <dbReference type="ARBA" id="ARBA00022777"/>
    </source>
</evidence>
<keyword evidence="14" id="KW-1185">Reference proteome</keyword>
<feature type="repeat" description="HEAT" evidence="10">
    <location>
        <begin position="451"/>
        <end position="481"/>
    </location>
</feature>
<evidence type="ECO:0000256" key="10">
    <source>
        <dbReference type="PROSITE-ProRule" id="PRU00103"/>
    </source>
</evidence>
<dbReference type="Pfam" id="PF22956">
    <property type="entry name" value="VPS15-like_hel"/>
    <property type="match status" value="1"/>
</dbReference>
<evidence type="ECO:0000256" key="4">
    <source>
        <dbReference type="ARBA" id="ARBA00022574"/>
    </source>
</evidence>
<dbReference type="Pfam" id="PF00400">
    <property type="entry name" value="WD40"/>
    <property type="match status" value="2"/>
</dbReference>
<organism evidence="14 15">
    <name type="scientific">Aplysia californica</name>
    <name type="common">California sea hare</name>
    <dbReference type="NCBI Taxonomy" id="6500"/>
    <lineage>
        <taxon>Eukaryota</taxon>
        <taxon>Metazoa</taxon>
        <taxon>Spiralia</taxon>
        <taxon>Lophotrochozoa</taxon>
        <taxon>Mollusca</taxon>
        <taxon>Gastropoda</taxon>
        <taxon>Heterobranchia</taxon>
        <taxon>Euthyneura</taxon>
        <taxon>Tectipleura</taxon>
        <taxon>Aplysiida</taxon>
        <taxon>Aplysioidea</taxon>
        <taxon>Aplysiidae</taxon>
        <taxon>Aplysia</taxon>
    </lineage>
</organism>
<keyword evidence="8" id="KW-0418">Kinase</keyword>
<dbReference type="Gene3D" id="1.10.510.10">
    <property type="entry name" value="Transferase(Phosphotransferase) domain 1"/>
    <property type="match status" value="1"/>
</dbReference>
<dbReference type="InterPro" id="IPR008271">
    <property type="entry name" value="Ser/Thr_kinase_AS"/>
</dbReference>
<keyword evidence="5" id="KW-0808">Transferase</keyword>
<dbReference type="PROSITE" id="PS00108">
    <property type="entry name" value="PROTEIN_KINASE_ST"/>
    <property type="match status" value="1"/>
</dbReference>
<feature type="region of interest" description="Disordered" evidence="12">
    <location>
        <begin position="922"/>
        <end position="941"/>
    </location>
</feature>
<feature type="compositionally biased region" description="Basic and acidic residues" evidence="12">
    <location>
        <begin position="843"/>
        <end position="854"/>
    </location>
</feature>
<evidence type="ECO:0000256" key="1">
    <source>
        <dbReference type="ARBA" id="ARBA00004419"/>
    </source>
</evidence>
<evidence type="ECO:0000259" key="13">
    <source>
        <dbReference type="PROSITE" id="PS50011"/>
    </source>
</evidence>